<sequence length="95" mass="10958">MFRRRTVYICLCLLATVLVGTVLVLSSVSFYTSISPSAYISEAELDTIFDDSRWNATEHGKVERVPRIIHQTWKTESLPPKWSKISEHCREIMPD</sequence>
<dbReference type="OrthoDB" id="3647at2759"/>
<comment type="caution">
    <text evidence="1">The sequence shown here is derived from an EMBL/GenBank/DDBJ whole genome shotgun (WGS) entry which is preliminary data.</text>
</comment>
<dbReference type="GO" id="GO:0000030">
    <property type="term" value="F:mannosyltransferase activity"/>
    <property type="evidence" value="ECO:0007669"/>
    <property type="project" value="TreeGrafter"/>
</dbReference>
<organism evidence="1 2">
    <name type="scientific">Hermanssonia centrifuga</name>
    <dbReference type="NCBI Taxonomy" id="98765"/>
    <lineage>
        <taxon>Eukaryota</taxon>
        <taxon>Fungi</taxon>
        <taxon>Dikarya</taxon>
        <taxon>Basidiomycota</taxon>
        <taxon>Agaricomycotina</taxon>
        <taxon>Agaricomycetes</taxon>
        <taxon>Polyporales</taxon>
        <taxon>Meruliaceae</taxon>
        <taxon>Hermanssonia</taxon>
    </lineage>
</organism>
<protein>
    <submittedName>
        <fullName evidence="1">Uncharacterized protein</fullName>
    </submittedName>
</protein>
<evidence type="ECO:0000313" key="2">
    <source>
        <dbReference type="Proteomes" id="UP000186601"/>
    </source>
</evidence>
<dbReference type="EMBL" id="MLYV02000493">
    <property type="protein sequence ID" value="PSR90684.1"/>
    <property type="molecule type" value="Genomic_DNA"/>
</dbReference>
<dbReference type="PANTHER" id="PTHR32385">
    <property type="entry name" value="MANNOSYL PHOSPHORYLINOSITOL CERAMIDE SYNTHASE"/>
    <property type="match status" value="1"/>
</dbReference>
<gene>
    <name evidence="1" type="ORF">PHLCEN_2v4833</name>
</gene>
<dbReference type="Proteomes" id="UP000186601">
    <property type="component" value="Unassembled WGS sequence"/>
</dbReference>
<reference evidence="1 2" key="1">
    <citation type="submission" date="2018-02" db="EMBL/GenBank/DDBJ databases">
        <title>Genome sequence of the basidiomycete white-rot fungus Phlebia centrifuga.</title>
        <authorList>
            <person name="Granchi Z."/>
            <person name="Peng M."/>
            <person name="de Vries R.P."/>
            <person name="Hilden K."/>
            <person name="Makela M.R."/>
            <person name="Grigoriev I."/>
            <person name="Riley R."/>
        </authorList>
    </citation>
    <scope>NUCLEOTIDE SEQUENCE [LARGE SCALE GENOMIC DNA]</scope>
    <source>
        <strain evidence="1 2">FBCC195</strain>
    </source>
</reference>
<accession>A0A2R6PG76</accession>
<name>A0A2R6PG76_9APHY</name>
<dbReference type="GO" id="GO:0016020">
    <property type="term" value="C:membrane"/>
    <property type="evidence" value="ECO:0007669"/>
    <property type="project" value="GOC"/>
</dbReference>
<dbReference type="STRING" id="98765.A0A2R6PG76"/>
<dbReference type="GO" id="GO:0051999">
    <property type="term" value="P:mannosyl-inositol phosphorylceramide biosynthetic process"/>
    <property type="evidence" value="ECO:0007669"/>
    <property type="project" value="TreeGrafter"/>
</dbReference>
<dbReference type="AlphaFoldDB" id="A0A2R6PG76"/>
<dbReference type="InterPro" id="IPR051706">
    <property type="entry name" value="Glycosyltransferase_domain"/>
</dbReference>
<evidence type="ECO:0000313" key="1">
    <source>
        <dbReference type="EMBL" id="PSR90684.1"/>
    </source>
</evidence>
<proteinExistence type="predicted"/>
<dbReference type="PANTHER" id="PTHR32385:SF15">
    <property type="entry name" value="INOSITOL PHOSPHOCERAMIDE MANNOSYLTRANSFERASE 1"/>
    <property type="match status" value="1"/>
</dbReference>
<keyword evidence="2" id="KW-1185">Reference proteome</keyword>